<feature type="domain" description="DNA mismatch repair protein MutS-like N-terminal" evidence="2">
    <location>
        <begin position="97"/>
        <end position="185"/>
    </location>
</feature>
<dbReference type="AlphaFoldDB" id="A0AAQ3RML6"/>
<evidence type="ECO:0000259" key="2">
    <source>
        <dbReference type="Pfam" id="PF01624"/>
    </source>
</evidence>
<feature type="region of interest" description="Disordered" evidence="1">
    <location>
        <begin position="1"/>
        <end position="23"/>
    </location>
</feature>
<dbReference type="GO" id="GO:0030983">
    <property type="term" value="F:mismatched DNA binding"/>
    <property type="evidence" value="ECO:0007669"/>
    <property type="project" value="InterPro"/>
</dbReference>
<feature type="compositionally biased region" description="Polar residues" evidence="1">
    <location>
        <begin position="1"/>
        <end position="11"/>
    </location>
</feature>
<protein>
    <recommendedName>
        <fullName evidence="2">DNA mismatch repair protein MutS-like N-terminal domain-containing protein</fullName>
    </recommendedName>
</protein>
<gene>
    <name evidence="3" type="ORF">V8G54_029436</name>
</gene>
<keyword evidence="4" id="KW-1185">Reference proteome</keyword>
<dbReference type="EMBL" id="CP144692">
    <property type="protein sequence ID" value="WVY97285.1"/>
    <property type="molecule type" value="Genomic_DNA"/>
</dbReference>
<evidence type="ECO:0000313" key="3">
    <source>
        <dbReference type="EMBL" id="WVY97285.1"/>
    </source>
</evidence>
<organism evidence="3 4">
    <name type="scientific">Vigna mungo</name>
    <name type="common">Black gram</name>
    <name type="synonym">Phaseolus mungo</name>
    <dbReference type="NCBI Taxonomy" id="3915"/>
    <lineage>
        <taxon>Eukaryota</taxon>
        <taxon>Viridiplantae</taxon>
        <taxon>Streptophyta</taxon>
        <taxon>Embryophyta</taxon>
        <taxon>Tracheophyta</taxon>
        <taxon>Spermatophyta</taxon>
        <taxon>Magnoliopsida</taxon>
        <taxon>eudicotyledons</taxon>
        <taxon>Gunneridae</taxon>
        <taxon>Pentapetalae</taxon>
        <taxon>rosids</taxon>
        <taxon>fabids</taxon>
        <taxon>Fabales</taxon>
        <taxon>Fabaceae</taxon>
        <taxon>Papilionoideae</taxon>
        <taxon>50 kb inversion clade</taxon>
        <taxon>NPAAA clade</taxon>
        <taxon>indigoferoid/millettioid clade</taxon>
        <taxon>Phaseoleae</taxon>
        <taxon>Vigna</taxon>
    </lineage>
</organism>
<dbReference type="GO" id="GO:0005524">
    <property type="term" value="F:ATP binding"/>
    <property type="evidence" value="ECO:0007669"/>
    <property type="project" value="InterPro"/>
</dbReference>
<proteinExistence type="predicted"/>
<dbReference type="GO" id="GO:0006298">
    <property type="term" value="P:mismatch repair"/>
    <property type="evidence" value="ECO:0007669"/>
    <property type="project" value="InterPro"/>
</dbReference>
<dbReference type="Proteomes" id="UP001374535">
    <property type="component" value="Chromosome 9"/>
</dbReference>
<dbReference type="PANTHER" id="PTHR48448:SF1">
    <property type="entry name" value="MUTL PROTEIN ISOFORM 1"/>
    <property type="match status" value="1"/>
</dbReference>
<dbReference type="SUPFAM" id="SSF55271">
    <property type="entry name" value="DNA repair protein MutS, domain I"/>
    <property type="match status" value="1"/>
</dbReference>
<dbReference type="Gene3D" id="3.40.1170.10">
    <property type="entry name" value="DNA repair protein MutS, domain I"/>
    <property type="match status" value="1"/>
</dbReference>
<sequence length="218" mass="24639">MENKVSRGSSRTTKKPKEPKNGLDDKDLPHILWWKERLQMCKKFSTVQLIEKLEFSNLLGLDSKLKNGRNGFIMGMLMEEPISVRSVKEGTLNWEMLQFKSKFPRQVLLCRVGEFYEAWGIDACVLVEYAGLNPCGGLQSDSVPRAGCPVMNLRQTLDDLTQNGYSVCIVEEVQGPTQARSRKRRFISGLVQYSLNASGLSIDFCGQLIEFAVVIRVK</sequence>
<accession>A0AAQ3RML6</accession>
<evidence type="ECO:0000256" key="1">
    <source>
        <dbReference type="SAM" id="MobiDB-lite"/>
    </source>
</evidence>
<dbReference type="PANTHER" id="PTHR48448">
    <property type="entry name" value="MUTL PROTEIN ISOFORM 1"/>
    <property type="match status" value="1"/>
</dbReference>
<dbReference type="InterPro" id="IPR053276">
    <property type="entry name" value="MtDNA_mismatch_repair_MutS"/>
</dbReference>
<reference evidence="3 4" key="1">
    <citation type="journal article" date="2023" name="Life. Sci Alliance">
        <title>Evolutionary insights into 3D genome organization and epigenetic landscape of Vigna mungo.</title>
        <authorList>
            <person name="Junaid A."/>
            <person name="Singh B."/>
            <person name="Bhatia S."/>
        </authorList>
    </citation>
    <scope>NUCLEOTIDE SEQUENCE [LARGE SCALE GENOMIC DNA]</scope>
    <source>
        <strain evidence="3">Urdbean</strain>
    </source>
</reference>
<dbReference type="InterPro" id="IPR016151">
    <property type="entry name" value="DNA_mismatch_repair_MutS_N"/>
</dbReference>
<dbReference type="Pfam" id="PF01624">
    <property type="entry name" value="MutS_I"/>
    <property type="match status" value="1"/>
</dbReference>
<dbReference type="InterPro" id="IPR007695">
    <property type="entry name" value="DNA_mismatch_repair_MutS-lik_N"/>
</dbReference>
<name>A0AAQ3RML6_VIGMU</name>
<evidence type="ECO:0000313" key="4">
    <source>
        <dbReference type="Proteomes" id="UP001374535"/>
    </source>
</evidence>